<dbReference type="OrthoDB" id="9772100at2"/>
<sequence length="1082" mass="120478">MASPSQFTDSVRILPGEGEERVDRILASITDAFCAFDSEWRFTFLNEAARSIFSPYVGDPEQLLGQCYWRIFPETLGTNLEREFRHAVAAGVAVDFEYFHAPWEHWYVLRGFPIQGGGLSVYFRDVTEEKLTAAALSASEERYRSLFNAIDEGFCIVEIIWDGNGRPVDYRFVDVNSAFEGQTGLHNAVGKTARELVPELEQHWFDVYGGVASNQKAVRFVQGAESMGRWFDVYAFPVGAKSDSRVAIRCTDISEKRGTEMEMARLNLESRSRVAELETLLDVLPVGIGIALDRECRKIRVNTAFAQVLGLERDGNASKTAPEEERPANFQIIDDTGRELSGEELPMQTAAREGKVIRDLELNIVHADGRWIRLLEYAAPLFDDQGQPRGSVGAFVDITERMLAEARQGFLVRLDDAVRPLSNAAEIVATSARLLGEHLRADRCAYAEIEADEDSMNIQGDYTRAVPSIVGRFTFTQFGTEALRCMRADETYVVQDIEKHQPAPEDLTAYQATLIRAVICVPLRKDDRFVAAMAVHQKTPRQWTQAEVSLVRHVANRCWEALERVRVTRELEESEARFRQIADLTPQVVWLARPDGQVTYFNRRWYAFTGHPEGNAGDASWVDVLHPEDLPVCLDRWSHSVNTGEPYEIRYRWRDRAGAYRWFLGRALPLRDEHGAIVRWYGTSTDIDDLVRAEEAARQARADAERANRAKDDFLAALSHELRTPLTPVLMAAEALSEDASLDTSTRDTLCMIQRNIALEARLIDDLLDLTRISHGKLALRLQEQEVHSLIELALDIVRDEAQAKKLTLHTDFKAPLSRLQCDPSRLQQVFWNLLKNAVKFTSSGGQISVRTRNEGSQIVVEISDTGIGIARDKLGRIFLPFEQAGLANDHRFGGLGLGLSISKSLVELHAGSIVAASKGPGHGAAFTVVLPVSLKAKESPESAAGEMSRPVSPSPTESMTMRLLLVEDHAPTLTVLARLLARAGHHITTADSVATALEAASLDRFDGVISDVGLPDGTGMELMKTLHASYGLHGIALTGYGMEEDIKQAHESGFVVHLTKPVQFAQLRQALVQLSTRLPKL</sequence>
<dbReference type="InterPro" id="IPR004358">
    <property type="entry name" value="Sig_transdc_His_kin-like_C"/>
</dbReference>
<dbReference type="SUPFAM" id="SSF52172">
    <property type="entry name" value="CheY-like"/>
    <property type="match status" value="1"/>
</dbReference>
<feature type="domain" description="PAC" evidence="16">
    <location>
        <begin position="647"/>
        <end position="699"/>
    </location>
</feature>
<dbReference type="EMBL" id="SOCA01000009">
    <property type="protein sequence ID" value="TDU66108.1"/>
    <property type="molecule type" value="Genomic_DNA"/>
</dbReference>
<dbReference type="Pfam" id="PF02518">
    <property type="entry name" value="HATPase_c"/>
    <property type="match status" value="1"/>
</dbReference>
<dbReference type="Pfam" id="PF08447">
    <property type="entry name" value="PAS_3"/>
    <property type="match status" value="1"/>
</dbReference>
<keyword evidence="11" id="KW-0472">Membrane</keyword>
<dbReference type="InterPro" id="IPR036097">
    <property type="entry name" value="HisK_dim/P_sf"/>
</dbReference>
<evidence type="ECO:0000313" key="17">
    <source>
        <dbReference type="EMBL" id="TDU66108.1"/>
    </source>
</evidence>
<evidence type="ECO:0000256" key="11">
    <source>
        <dbReference type="ARBA" id="ARBA00023136"/>
    </source>
</evidence>
<dbReference type="CDD" id="cd00082">
    <property type="entry name" value="HisKA"/>
    <property type="match status" value="1"/>
</dbReference>
<dbReference type="NCBIfam" id="TIGR00229">
    <property type="entry name" value="sensory_box"/>
    <property type="match status" value="2"/>
</dbReference>
<evidence type="ECO:0000259" key="16">
    <source>
        <dbReference type="PROSITE" id="PS50113"/>
    </source>
</evidence>
<dbReference type="PROSITE" id="PS50112">
    <property type="entry name" value="PAS"/>
    <property type="match status" value="1"/>
</dbReference>
<comment type="catalytic activity">
    <reaction evidence="1">
        <text>ATP + protein L-histidine = ADP + protein N-phospho-L-histidine.</text>
        <dbReference type="EC" id="2.7.13.3"/>
    </reaction>
</comment>
<dbReference type="InterPro" id="IPR036890">
    <property type="entry name" value="HATPase_C_sf"/>
</dbReference>
<dbReference type="Pfam" id="PF01590">
    <property type="entry name" value="GAF"/>
    <property type="match status" value="1"/>
</dbReference>
<dbReference type="SUPFAM" id="SSF55781">
    <property type="entry name" value="GAF domain-like"/>
    <property type="match status" value="1"/>
</dbReference>
<dbReference type="SMART" id="SM00065">
    <property type="entry name" value="GAF"/>
    <property type="match status" value="1"/>
</dbReference>
<evidence type="ECO:0000259" key="13">
    <source>
        <dbReference type="PROSITE" id="PS50109"/>
    </source>
</evidence>
<dbReference type="SMART" id="SM00387">
    <property type="entry name" value="HATPase_c"/>
    <property type="match status" value="1"/>
</dbReference>
<feature type="modified residue" description="4-aspartylphosphate" evidence="12">
    <location>
        <position position="1012"/>
    </location>
</feature>
<dbReference type="PROSITE" id="PS50109">
    <property type="entry name" value="HIS_KIN"/>
    <property type="match status" value="1"/>
</dbReference>
<evidence type="ECO:0000256" key="10">
    <source>
        <dbReference type="ARBA" id="ARBA00023012"/>
    </source>
</evidence>
<evidence type="ECO:0000256" key="3">
    <source>
        <dbReference type="ARBA" id="ARBA00012438"/>
    </source>
</evidence>
<dbReference type="InterPro" id="IPR000700">
    <property type="entry name" value="PAS-assoc_C"/>
</dbReference>
<dbReference type="RefSeq" id="WP_133796846.1">
    <property type="nucleotide sequence ID" value="NZ_SOCA01000009.1"/>
</dbReference>
<dbReference type="Pfam" id="PF13188">
    <property type="entry name" value="PAS_8"/>
    <property type="match status" value="1"/>
</dbReference>
<dbReference type="EC" id="2.7.13.3" evidence="3"/>
<dbReference type="SUPFAM" id="SSF55874">
    <property type="entry name" value="ATPase domain of HSP90 chaperone/DNA topoisomerase II/histidine kinase"/>
    <property type="match status" value="1"/>
</dbReference>
<dbReference type="SMART" id="SM00448">
    <property type="entry name" value="REC"/>
    <property type="match status" value="1"/>
</dbReference>
<evidence type="ECO:0000256" key="4">
    <source>
        <dbReference type="ARBA" id="ARBA00022475"/>
    </source>
</evidence>
<organism evidence="17 18">
    <name type="scientific">Prosthecobacter fusiformis</name>
    <dbReference type="NCBI Taxonomy" id="48464"/>
    <lineage>
        <taxon>Bacteria</taxon>
        <taxon>Pseudomonadati</taxon>
        <taxon>Verrucomicrobiota</taxon>
        <taxon>Verrucomicrobiia</taxon>
        <taxon>Verrucomicrobiales</taxon>
        <taxon>Verrucomicrobiaceae</taxon>
        <taxon>Prosthecobacter</taxon>
    </lineage>
</organism>
<dbReference type="InterPro" id="IPR003018">
    <property type="entry name" value="GAF"/>
</dbReference>
<dbReference type="InterPro" id="IPR013655">
    <property type="entry name" value="PAS_fold_3"/>
</dbReference>
<dbReference type="FunFam" id="3.30.565.10:FF:000023">
    <property type="entry name" value="PAS domain-containing sensor histidine kinase"/>
    <property type="match status" value="1"/>
</dbReference>
<dbReference type="AlphaFoldDB" id="A0A4R7RMU1"/>
<feature type="domain" description="PAC" evidence="16">
    <location>
        <begin position="358"/>
        <end position="410"/>
    </location>
</feature>
<dbReference type="GO" id="GO:0005886">
    <property type="term" value="C:plasma membrane"/>
    <property type="evidence" value="ECO:0007669"/>
    <property type="project" value="UniProtKB-SubCell"/>
</dbReference>
<comment type="caution">
    <text evidence="17">The sequence shown here is derived from an EMBL/GenBank/DDBJ whole genome shotgun (WGS) entry which is preliminary data.</text>
</comment>
<evidence type="ECO:0000256" key="5">
    <source>
        <dbReference type="ARBA" id="ARBA00022553"/>
    </source>
</evidence>
<dbReference type="InterPro" id="IPR001789">
    <property type="entry name" value="Sig_transdc_resp-reg_receiver"/>
</dbReference>
<dbReference type="Pfam" id="PF00072">
    <property type="entry name" value="Response_reg"/>
    <property type="match status" value="1"/>
</dbReference>
<dbReference type="InterPro" id="IPR003594">
    <property type="entry name" value="HATPase_dom"/>
</dbReference>
<keyword evidence="7" id="KW-0547">Nucleotide-binding</keyword>
<evidence type="ECO:0000256" key="2">
    <source>
        <dbReference type="ARBA" id="ARBA00004236"/>
    </source>
</evidence>
<dbReference type="InterPro" id="IPR029016">
    <property type="entry name" value="GAF-like_dom_sf"/>
</dbReference>
<accession>A0A4R7RMU1</accession>
<dbReference type="SUPFAM" id="SSF47384">
    <property type="entry name" value="Homodimeric domain of signal transducing histidine kinase"/>
    <property type="match status" value="1"/>
</dbReference>
<dbReference type="Pfam" id="PF00512">
    <property type="entry name" value="HisKA"/>
    <property type="match status" value="1"/>
</dbReference>
<dbReference type="PROSITE" id="PS50113">
    <property type="entry name" value="PAC"/>
    <property type="match status" value="2"/>
</dbReference>
<feature type="domain" description="Response regulatory" evidence="14">
    <location>
        <begin position="963"/>
        <end position="1076"/>
    </location>
</feature>
<name>A0A4R7RMU1_9BACT</name>
<dbReference type="Proteomes" id="UP000295662">
    <property type="component" value="Unassembled WGS sequence"/>
</dbReference>
<evidence type="ECO:0000256" key="12">
    <source>
        <dbReference type="PROSITE-ProRule" id="PRU00169"/>
    </source>
</evidence>
<dbReference type="InterPro" id="IPR035965">
    <property type="entry name" value="PAS-like_dom_sf"/>
</dbReference>
<dbReference type="InterPro" id="IPR003661">
    <property type="entry name" value="HisK_dim/P_dom"/>
</dbReference>
<dbReference type="SUPFAM" id="SSF55785">
    <property type="entry name" value="PYP-like sensor domain (PAS domain)"/>
    <property type="match status" value="4"/>
</dbReference>
<dbReference type="CDD" id="cd00130">
    <property type="entry name" value="PAS"/>
    <property type="match status" value="3"/>
</dbReference>
<keyword evidence="4" id="KW-1003">Cell membrane</keyword>
<keyword evidence="5 12" id="KW-0597">Phosphoprotein</keyword>
<evidence type="ECO:0000256" key="6">
    <source>
        <dbReference type="ARBA" id="ARBA00022679"/>
    </source>
</evidence>
<dbReference type="GO" id="GO:0009927">
    <property type="term" value="F:histidine phosphotransfer kinase activity"/>
    <property type="evidence" value="ECO:0007669"/>
    <property type="project" value="TreeGrafter"/>
</dbReference>
<dbReference type="Pfam" id="PF08448">
    <property type="entry name" value="PAS_4"/>
    <property type="match status" value="2"/>
</dbReference>
<evidence type="ECO:0000259" key="14">
    <source>
        <dbReference type="PROSITE" id="PS50110"/>
    </source>
</evidence>
<dbReference type="FunFam" id="3.30.450.20:FF:000099">
    <property type="entry name" value="Sensory box sensor histidine kinase"/>
    <property type="match status" value="1"/>
</dbReference>
<keyword evidence="18" id="KW-1185">Reference proteome</keyword>
<dbReference type="GO" id="GO:0000155">
    <property type="term" value="F:phosphorelay sensor kinase activity"/>
    <property type="evidence" value="ECO:0007669"/>
    <property type="project" value="InterPro"/>
</dbReference>
<dbReference type="PROSITE" id="PS50110">
    <property type="entry name" value="RESPONSE_REGULATORY"/>
    <property type="match status" value="1"/>
</dbReference>
<reference evidence="17 18" key="1">
    <citation type="submission" date="2019-03" db="EMBL/GenBank/DDBJ databases">
        <title>Genomic Encyclopedia of Archaeal and Bacterial Type Strains, Phase II (KMG-II): from individual species to whole genera.</title>
        <authorList>
            <person name="Goeker M."/>
        </authorList>
    </citation>
    <scope>NUCLEOTIDE SEQUENCE [LARGE SCALE GENOMIC DNA]</scope>
    <source>
        <strain evidence="17 18">ATCC 25309</strain>
    </source>
</reference>
<evidence type="ECO:0000256" key="9">
    <source>
        <dbReference type="ARBA" id="ARBA00022840"/>
    </source>
</evidence>
<evidence type="ECO:0000256" key="1">
    <source>
        <dbReference type="ARBA" id="ARBA00000085"/>
    </source>
</evidence>
<evidence type="ECO:0000256" key="8">
    <source>
        <dbReference type="ARBA" id="ARBA00022777"/>
    </source>
</evidence>
<keyword evidence="10" id="KW-0902">Two-component regulatory system</keyword>
<feature type="domain" description="Histidine kinase" evidence="13">
    <location>
        <begin position="717"/>
        <end position="935"/>
    </location>
</feature>
<dbReference type="InterPro" id="IPR011006">
    <property type="entry name" value="CheY-like_superfamily"/>
</dbReference>
<dbReference type="PANTHER" id="PTHR43047:SF72">
    <property type="entry name" value="OSMOSENSING HISTIDINE PROTEIN KINASE SLN1"/>
    <property type="match status" value="1"/>
</dbReference>
<dbReference type="CDD" id="cd16922">
    <property type="entry name" value="HATPase_EvgS-ArcB-TorS-like"/>
    <property type="match status" value="1"/>
</dbReference>
<dbReference type="SMART" id="SM00086">
    <property type="entry name" value="PAC"/>
    <property type="match status" value="2"/>
</dbReference>
<evidence type="ECO:0000313" key="18">
    <source>
        <dbReference type="Proteomes" id="UP000295662"/>
    </source>
</evidence>
<dbReference type="GO" id="GO:0005524">
    <property type="term" value="F:ATP binding"/>
    <property type="evidence" value="ECO:0007669"/>
    <property type="project" value="UniProtKB-KW"/>
</dbReference>
<dbReference type="PANTHER" id="PTHR43047">
    <property type="entry name" value="TWO-COMPONENT HISTIDINE PROTEIN KINASE"/>
    <property type="match status" value="1"/>
</dbReference>
<dbReference type="InterPro" id="IPR000014">
    <property type="entry name" value="PAS"/>
</dbReference>
<dbReference type="Gene3D" id="3.30.450.40">
    <property type="match status" value="1"/>
</dbReference>
<evidence type="ECO:0000256" key="7">
    <source>
        <dbReference type="ARBA" id="ARBA00022741"/>
    </source>
</evidence>
<keyword evidence="8" id="KW-0418">Kinase</keyword>
<evidence type="ECO:0000259" key="15">
    <source>
        <dbReference type="PROSITE" id="PS50112"/>
    </source>
</evidence>
<dbReference type="Gene3D" id="3.30.565.10">
    <property type="entry name" value="Histidine kinase-like ATPase, C-terminal domain"/>
    <property type="match status" value="1"/>
</dbReference>
<dbReference type="SMART" id="SM00091">
    <property type="entry name" value="PAS"/>
    <property type="match status" value="4"/>
</dbReference>
<dbReference type="Gene3D" id="3.30.450.20">
    <property type="entry name" value="PAS domain"/>
    <property type="match status" value="4"/>
</dbReference>
<dbReference type="InterPro" id="IPR001610">
    <property type="entry name" value="PAC"/>
</dbReference>
<dbReference type="PRINTS" id="PR00344">
    <property type="entry name" value="BCTRLSENSOR"/>
</dbReference>
<protein>
    <recommendedName>
        <fullName evidence="3">histidine kinase</fullName>
        <ecNumber evidence="3">2.7.13.3</ecNumber>
    </recommendedName>
</protein>
<keyword evidence="6" id="KW-0808">Transferase</keyword>
<proteinExistence type="predicted"/>
<dbReference type="InterPro" id="IPR013656">
    <property type="entry name" value="PAS_4"/>
</dbReference>
<comment type="subcellular location">
    <subcellularLocation>
        <location evidence="2">Cell membrane</location>
    </subcellularLocation>
</comment>
<dbReference type="Gene3D" id="1.10.287.130">
    <property type="match status" value="1"/>
</dbReference>
<gene>
    <name evidence="17" type="ORF">EI77_03845</name>
</gene>
<dbReference type="Gene3D" id="3.40.50.2300">
    <property type="match status" value="1"/>
</dbReference>
<dbReference type="SMART" id="SM00388">
    <property type="entry name" value="HisKA"/>
    <property type="match status" value="1"/>
</dbReference>
<keyword evidence="9" id="KW-0067">ATP-binding</keyword>
<dbReference type="InterPro" id="IPR005467">
    <property type="entry name" value="His_kinase_dom"/>
</dbReference>
<feature type="domain" description="PAS" evidence="15">
    <location>
        <begin position="574"/>
        <end position="644"/>
    </location>
</feature>